<keyword evidence="3" id="KW-1185">Reference proteome</keyword>
<sequence length="62" mass="7275">MNKQKLAYLLLVASLILLIINIYSLDFDNLRNGNYWGIVSNLLLMFGMIINIRDFKKLEKNK</sequence>
<proteinExistence type="predicted"/>
<evidence type="ECO:0000256" key="1">
    <source>
        <dbReference type="SAM" id="Phobius"/>
    </source>
</evidence>
<dbReference type="Proteomes" id="UP000674217">
    <property type="component" value="Unassembled WGS sequence"/>
</dbReference>
<feature type="transmembrane region" description="Helical" evidence="1">
    <location>
        <begin position="35"/>
        <end position="52"/>
    </location>
</feature>
<gene>
    <name evidence="2" type="ORF">J3S90_08780</name>
</gene>
<dbReference type="EMBL" id="JAGFBU010000003">
    <property type="protein sequence ID" value="MBP4141896.1"/>
    <property type="molecule type" value="Genomic_DNA"/>
</dbReference>
<keyword evidence="1" id="KW-1133">Transmembrane helix</keyword>
<comment type="caution">
    <text evidence="2">The sequence shown here is derived from an EMBL/GenBank/DDBJ whole genome shotgun (WGS) entry which is preliminary data.</text>
</comment>
<organism evidence="2 3">
    <name type="scientific">Flavobacterium flabelliforme</name>
    <dbReference type="NCBI Taxonomy" id="2816119"/>
    <lineage>
        <taxon>Bacteria</taxon>
        <taxon>Pseudomonadati</taxon>
        <taxon>Bacteroidota</taxon>
        <taxon>Flavobacteriia</taxon>
        <taxon>Flavobacteriales</taxon>
        <taxon>Flavobacteriaceae</taxon>
        <taxon>Flavobacterium</taxon>
    </lineage>
</organism>
<feature type="transmembrane region" description="Helical" evidence="1">
    <location>
        <begin position="7"/>
        <end position="23"/>
    </location>
</feature>
<keyword evidence="1" id="KW-0472">Membrane</keyword>
<protein>
    <submittedName>
        <fullName evidence="2">Uncharacterized protein</fullName>
    </submittedName>
</protein>
<reference evidence="2 3" key="1">
    <citation type="submission" date="2021-03" db="EMBL/GenBank/DDBJ databases">
        <title>Flavobacterium Flabelliformis Sp. Nov. And Flavobacterium Geliluteum Sp. Nov., Two Novel Multidrug Resistant Psychrophilic Species Isolated From Antarctica.</title>
        <authorList>
            <person name="Kralova S."/>
            <person name="Busse H.J."/>
            <person name="Bezdicek M."/>
            <person name="Nykrynova M."/>
            <person name="Kroupova E."/>
            <person name="Krsek D."/>
            <person name="Sedlacek I."/>
        </authorList>
    </citation>
    <scope>NUCLEOTIDE SEQUENCE [LARGE SCALE GENOMIC DNA]</scope>
    <source>
        <strain evidence="2 3">P4023</strain>
    </source>
</reference>
<name>A0ABS5CTF2_9FLAO</name>
<keyword evidence="1" id="KW-0812">Transmembrane</keyword>
<evidence type="ECO:0000313" key="2">
    <source>
        <dbReference type="EMBL" id="MBP4141896.1"/>
    </source>
</evidence>
<accession>A0ABS5CTF2</accession>
<evidence type="ECO:0000313" key="3">
    <source>
        <dbReference type="Proteomes" id="UP000674217"/>
    </source>
</evidence>
<dbReference type="RefSeq" id="WP_210645876.1">
    <property type="nucleotide sequence ID" value="NZ_JAGFBU010000003.1"/>
</dbReference>